<protein>
    <recommendedName>
        <fullName evidence="5">AB hydrolase-1 domain-containing protein</fullName>
    </recommendedName>
</protein>
<dbReference type="AlphaFoldDB" id="A0A061HA18"/>
<feature type="region of interest" description="Disordered" evidence="1">
    <location>
        <begin position="123"/>
        <end position="164"/>
    </location>
</feature>
<evidence type="ECO:0000256" key="1">
    <source>
        <dbReference type="SAM" id="MobiDB-lite"/>
    </source>
</evidence>
<evidence type="ECO:0008006" key="5">
    <source>
        <dbReference type="Google" id="ProtNLM"/>
    </source>
</evidence>
<dbReference type="RefSeq" id="XP_007879382.1">
    <property type="nucleotide sequence ID" value="XM_007881191.1"/>
</dbReference>
<dbReference type="HOGENOM" id="CLU_028357_0_0_1"/>
<evidence type="ECO:0000256" key="2">
    <source>
        <dbReference type="SAM" id="Phobius"/>
    </source>
</evidence>
<reference evidence="3 4" key="1">
    <citation type="journal article" date="2013" name="Plant Cell">
        <title>The transition from a phytopathogenic smut ancestor to an anamorphic biocontrol agent deciphered by comparative whole-genome analysis.</title>
        <authorList>
            <person name="Lefebvre F."/>
            <person name="Joly D.L."/>
            <person name="Labbe C."/>
            <person name="Teichmann B."/>
            <person name="Linning R."/>
            <person name="Belzile F."/>
            <person name="Bakkeren G."/>
            <person name="Belanger R.R."/>
        </authorList>
    </citation>
    <scope>NUCLEOTIDE SEQUENCE [LARGE SCALE GENOMIC DNA]</scope>
    <source>
        <strain evidence="3 4">PF-1</strain>
    </source>
</reference>
<dbReference type="Proteomes" id="UP000053664">
    <property type="component" value="Unassembled WGS sequence"/>
</dbReference>
<keyword evidence="2" id="KW-0472">Membrane</keyword>
<keyword evidence="2" id="KW-0812">Transmembrane</keyword>
<organism evidence="3 4">
    <name type="scientific">Pseudozyma flocculosa PF-1</name>
    <dbReference type="NCBI Taxonomy" id="1277687"/>
    <lineage>
        <taxon>Eukaryota</taxon>
        <taxon>Fungi</taxon>
        <taxon>Dikarya</taxon>
        <taxon>Basidiomycota</taxon>
        <taxon>Ustilaginomycotina</taxon>
        <taxon>Ustilaginomycetes</taxon>
        <taxon>Ustilaginales</taxon>
        <taxon>Ustilaginaceae</taxon>
        <taxon>Pseudozyma</taxon>
    </lineage>
</organism>
<dbReference type="SUPFAM" id="SSF53474">
    <property type="entry name" value="alpha/beta-Hydrolases"/>
    <property type="match status" value="1"/>
</dbReference>
<dbReference type="EMBL" id="KE361633">
    <property type="protein sequence ID" value="EPQ28870.1"/>
    <property type="molecule type" value="Genomic_DNA"/>
</dbReference>
<keyword evidence="2" id="KW-1133">Transmembrane helix</keyword>
<dbReference type="eggNOG" id="ENOG502RYSC">
    <property type="taxonomic scope" value="Eukaryota"/>
</dbReference>
<gene>
    <name evidence="3" type="ORF">PFL1_03672</name>
</gene>
<proteinExistence type="predicted"/>
<dbReference type="PANTHER" id="PTHR37471">
    <property type="entry name" value="UNNAMED PRODUCT"/>
    <property type="match status" value="1"/>
</dbReference>
<feature type="region of interest" description="Disordered" evidence="1">
    <location>
        <begin position="235"/>
        <end position="265"/>
    </location>
</feature>
<dbReference type="InterPro" id="IPR029058">
    <property type="entry name" value="AB_hydrolase_fold"/>
</dbReference>
<evidence type="ECO:0000313" key="4">
    <source>
        <dbReference type="Proteomes" id="UP000053664"/>
    </source>
</evidence>
<accession>A0A061HA18</accession>
<dbReference type="PANTHER" id="PTHR37471:SF1">
    <property type="entry name" value="AB HYDROLASE-1 DOMAIN-CONTAINING PROTEIN"/>
    <property type="match status" value="1"/>
</dbReference>
<dbReference type="OrthoDB" id="6431331at2759"/>
<feature type="transmembrane region" description="Helical" evidence="2">
    <location>
        <begin position="12"/>
        <end position="38"/>
    </location>
</feature>
<name>A0A061HA18_9BASI</name>
<dbReference type="KEGG" id="pfp:PFL1_03672"/>
<evidence type="ECO:0000313" key="3">
    <source>
        <dbReference type="EMBL" id="EPQ28870.1"/>
    </source>
</evidence>
<dbReference type="Gene3D" id="3.40.50.1820">
    <property type="entry name" value="alpha/beta hydrolase"/>
    <property type="match status" value="1"/>
</dbReference>
<sequence length="638" mass="71498">MGHLIPGDAYMLVARVLVVFVWSITPACWVILVSRLVYLAAAPRYPPLATQAALLQSHPLLQHLCPTRHPWFFNGLFVYCAVEAAFSIYHARLARKIQAPGPRPLYGKRFIRTVFAKALESGLKQPNGTNDTARASGRLAPPRQNGSATALARPSDAEATAAAEDVRRRMGRLRTASFVPNFVHRPLEHDDPRAIRFQQAQSKWFFGAHFDHITRRDIQQWLAWSIFGTTLEEIEDEHRRGSAGSGSDDDGSPIPSAVPSPMPPSIATFGGAAPLFLEEEDVQGARAAPGEWDPTKGDRLQFIEYCRELLEVRQGRPYPLRSPQWADHHDEASSPRLRMMRLTVDPVRVSGRPLASYVVTNTLSHLVIRKAIGGGFKRKIEGRLPYLLRVPKAWDAKTSKAPPLIFLHGLGIGLAQYASLVDFFLASPVFQDRPVLILLQPNISQAIHSSSFLSPFGHHETTAAFRRIIASNGWHESGITVLSHSYGSLVHSWLLKSLGTLVRRSCFVDPVCFQLWVPHVCGNFLYKRVETPIELLMRYFVARELGTANTLCRYFQWSSSLLWPDEIPNLTDASKTRFYLAEHDAILHAGETREYLFEMGLPARCLFFGEGKVHGEMLMHGGPEFNEIVEWLLLDPDA</sequence>
<feature type="compositionally biased region" description="Polar residues" evidence="1">
    <location>
        <begin position="124"/>
        <end position="133"/>
    </location>
</feature>
<dbReference type="GeneID" id="19317780"/>